<sequence length="193" mass="21718">MVVFGMEHLSIYRMADAVHALFAIDREPYALNAFLKIANSWVLRALSDVPGSDLRRRACGAFIRLLDKARSVLEAPAAVRAPCSPRGAAKIDSIKYSGCAKFLAEWGAEFVYRFVYDERIRARAIKAAARNLAAYMQYGLKVEGPYADDWLVLAEVPPSHEPRDVVWKPFMARIRVDILPQCVQLSADARTWM</sequence>
<dbReference type="STRING" id="999630.TUZN_0626"/>
<dbReference type="eggNOG" id="arCOG14030">
    <property type="taxonomic scope" value="Archaea"/>
</dbReference>
<dbReference type="Proteomes" id="UP000008138">
    <property type="component" value="Chromosome"/>
</dbReference>
<dbReference type="HOGENOM" id="CLU_1458263_0_0_2"/>
<organism evidence="1 2">
    <name type="scientific">Thermoproteus uzoniensis (strain 768-20)</name>
    <dbReference type="NCBI Taxonomy" id="999630"/>
    <lineage>
        <taxon>Archaea</taxon>
        <taxon>Thermoproteota</taxon>
        <taxon>Thermoprotei</taxon>
        <taxon>Thermoproteales</taxon>
        <taxon>Thermoproteaceae</taxon>
        <taxon>Thermoproteus</taxon>
    </lineage>
</organism>
<dbReference type="AlphaFoldDB" id="F2L462"/>
<reference evidence="1 2" key="1">
    <citation type="journal article" date="2011" name="J. Bacteriol.">
        <title>Complete genome sequence of the thermoacidophilic crenarchaeon Thermoproteus uzoniensis 768-20.</title>
        <authorList>
            <person name="Mardanov A.V."/>
            <person name="Gumerov V.M."/>
            <person name="Beletsky A.V."/>
            <person name="Prokofeva M.I."/>
            <person name="Bonch-Osmolovskaya E.A."/>
            <person name="Ravin N.V."/>
            <person name="Skryabin K.G."/>
        </authorList>
    </citation>
    <scope>NUCLEOTIDE SEQUENCE [LARGE SCALE GENOMIC DNA]</scope>
    <source>
        <strain evidence="1 2">768-20</strain>
    </source>
</reference>
<dbReference type="EMBL" id="CP002590">
    <property type="protein sequence ID" value="AEA12118.1"/>
    <property type="molecule type" value="Genomic_DNA"/>
</dbReference>
<accession>F2L462</accession>
<protein>
    <submittedName>
        <fullName evidence="1">Uncharacterized protein</fullName>
    </submittedName>
</protein>
<reference key="2">
    <citation type="submission" date="2011-03" db="EMBL/GenBank/DDBJ databases">
        <title>Complete genome sequence of the thermoacidophilic crenarchaeon Thermoproteus uzoniensis 768-20.</title>
        <authorList>
            <person name="Mardanov A.V."/>
            <person name="Gumerov V.M."/>
            <person name="Beletsky A.V."/>
            <person name="Prokofeva M.I."/>
            <person name="Bonch-Osmolovskaya E.A."/>
            <person name="Ravin N.V."/>
            <person name="Skryabin K.G."/>
        </authorList>
    </citation>
    <scope>NUCLEOTIDE SEQUENCE</scope>
    <source>
        <strain>768-20</strain>
    </source>
</reference>
<name>F2L462_THEU7</name>
<dbReference type="KEGG" id="tuz:TUZN_0626"/>
<keyword evidence="2" id="KW-1185">Reference proteome</keyword>
<gene>
    <name evidence="1" type="ordered locus">TUZN_0626</name>
</gene>
<evidence type="ECO:0000313" key="2">
    <source>
        <dbReference type="Proteomes" id="UP000008138"/>
    </source>
</evidence>
<dbReference type="RefSeq" id="WP_013679454.1">
    <property type="nucleotide sequence ID" value="NC_015315.1"/>
</dbReference>
<evidence type="ECO:0000313" key="1">
    <source>
        <dbReference type="EMBL" id="AEA12118.1"/>
    </source>
</evidence>
<proteinExistence type="predicted"/>
<dbReference type="GeneID" id="10360167"/>